<dbReference type="EMBL" id="PVNL01000004">
    <property type="protein sequence ID" value="PRQ10068.1"/>
    <property type="molecule type" value="Genomic_DNA"/>
</dbReference>
<name>A0A2S9YY95_9BACT</name>
<evidence type="ECO:0000313" key="2">
    <source>
        <dbReference type="Proteomes" id="UP000238823"/>
    </source>
</evidence>
<accession>A0A2S9YY95</accession>
<protein>
    <submittedName>
        <fullName evidence="1">Uncharacterized protein</fullName>
    </submittedName>
</protein>
<comment type="caution">
    <text evidence="1">The sequence shown here is derived from an EMBL/GenBank/DDBJ whole genome shotgun (WGS) entry which is preliminary data.</text>
</comment>
<reference evidence="1 2" key="1">
    <citation type="submission" date="2018-03" db="EMBL/GenBank/DDBJ databases">
        <title>Draft Genome Sequences of the Obligatory Marine Myxobacteria Enhygromyxa salina SWB007.</title>
        <authorList>
            <person name="Poehlein A."/>
            <person name="Moghaddam J.A."/>
            <person name="Harms H."/>
            <person name="Alanjari M."/>
            <person name="Koenig G.M."/>
            <person name="Daniel R."/>
            <person name="Schaeberle T.F."/>
        </authorList>
    </citation>
    <scope>NUCLEOTIDE SEQUENCE [LARGE SCALE GENOMIC DNA]</scope>
    <source>
        <strain evidence="1 2">SWB007</strain>
    </source>
</reference>
<proteinExistence type="predicted"/>
<dbReference type="RefSeq" id="WP_106087373.1">
    <property type="nucleotide sequence ID" value="NZ_PVNL01000004.1"/>
</dbReference>
<sequence length="260" mass="28091">MQALKGRFQLFLLALGLCSGCGVQQRAAEKLIDPQLHSEGVLVERQRGVRDLEMGRYRVEGLQIEDQPFDGTGPLAPDASGRTRPTTQLRMSFTLVGGAQPWTAACIGQRRQPTDHDLAAVADEQRDEVAVRCQISSEVASSSGSSTMGHPTHWELRIEGPLTNNLLGSLAPVAVDPSSPSSPTQSKVVEVVMWYQLWSFTRRPLPAALAVIRGEGGSEAALILDAPERAWLDAGLDDAGRELALTTMLALRLLPLGFDD</sequence>
<dbReference type="AlphaFoldDB" id="A0A2S9YY95"/>
<evidence type="ECO:0000313" key="1">
    <source>
        <dbReference type="EMBL" id="PRQ10068.1"/>
    </source>
</evidence>
<gene>
    <name evidence="1" type="ORF">ENSA7_02740</name>
</gene>
<dbReference type="Proteomes" id="UP000238823">
    <property type="component" value="Unassembled WGS sequence"/>
</dbReference>
<organism evidence="1 2">
    <name type="scientific">Enhygromyxa salina</name>
    <dbReference type="NCBI Taxonomy" id="215803"/>
    <lineage>
        <taxon>Bacteria</taxon>
        <taxon>Pseudomonadati</taxon>
        <taxon>Myxococcota</taxon>
        <taxon>Polyangia</taxon>
        <taxon>Nannocystales</taxon>
        <taxon>Nannocystaceae</taxon>
        <taxon>Enhygromyxa</taxon>
    </lineage>
</organism>
<dbReference type="OrthoDB" id="5507269at2"/>